<evidence type="ECO:0000313" key="4">
    <source>
        <dbReference type="Proteomes" id="UP000234545"/>
    </source>
</evidence>
<accession>A0A2I1I4V0</accession>
<feature type="transmembrane region" description="Helical" evidence="1">
    <location>
        <begin position="271"/>
        <end position="292"/>
    </location>
</feature>
<dbReference type="OrthoDB" id="9792533at2"/>
<feature type="transmembrane region" description="Helical" evidence="1">
    <location>
        <begin position="6"/>
        <end position="28"/>
    </location>
</feature>
<keyword evidence="1" id="KW-0812">Transmembrane</keyword>
<proteinExistence type="predicted"/>
<feature type="transmembrane region" description="Helical" evidence="1">
    <location>
        <begin position="224"/>
        <end position="242"/>
    </location>
</feature>
<evidence type="ECO:0000313" key="3">
    <source>
        <dbReference type="EMBL" id="PKY66140.1"/>
    </source>
</evidence>
<evidence type="ECO:0000259" key="2">
    <source>
        <dbReference type="Pfam" id="PF10080"/>
    </source>
</evidence>
<evidence type="ECO:0000256" key="1">
    <source>
        <dbReference type="SAM" id="Phobius"/>
    </source>
</evidence>
<feature type="transmembrane region" description="Helical" evidence="1">
    <location>
        <begin position="106"/>
        <end position="124"/>
    </location>
</feature>
<dbReference type="InterPro" id="IPR018758">
    <property type="entry name" value="FtrD-like"/>
</dbReference>
<feature type="transmembrane region" description="Helical" evidence="1">
    <location>
        <begin position="178"/>
        <end position="200"/>
    </location>
</feature>
<feature type="transmembrane region" description="Helical" evidence="1">
    <location>
        <begin position="73"/>
        <end position="94"/>
    </location>
</feature>
<gene>
    <name evidence="3" type="ORF">CYJ25_06080</name>
</gene>
<feature type="transmembrane region" description="Helical" evidence="1">
    <location>
        <begin position="40"/>
        <end position="61"/>
    </location>
</feature>
<protein>
    <submittedName>
        <fullName evidence="3">DUF2318 domain-containing protein</fullName>
    </submittedName>
</protein>
<dbReference type="Proteomes" id="UP000234545">
    <property type="component" value="Unassembled WGS sequence"/>
</dbReference>
<feature type="transmembrane region" description="Helical" evidence="1">
    <location>
        <begin position="144"/>
        <end position="166"/>
    </location>
</feature>
<sequence>MIEQMSQATLALLLTALAAGAAIGALPARERGRSGRAARRWAIGIGVVAGFVSAFVLTLVNTLAPRAVNRQTVALWTLPLAVLLAIAFVSLLALRARRAPSAPLDSALLLVMSAYLALIVFRAAPTAMAQAVMMFPRGIEVFATTTMLALVGYVLGWLVPLALGALSWKIVSLGRRRIWPTALVGATLALTHIMLVVRILQAQRVISMSNEAFSALSWLINHEAVFPIAAMFVLLLVAALVVREGRSLPRVGSNPAEGRLYRARVRVWKTMAGVAAGGYLCGALLITLGVVVGSAEVELSEPESYSVVEERAVIDIADISDGHLHRYAYTTSSGVEVRFIVIQKAGASFGVGLDACEICGPTGYYEKDGKIICKLCEVAMNIATIGFKGGCNPIPIEYEVSNGTLTVPLSVLEANASVFA</sequence>
<dbReference type="AlphaFoldDB" id="A0A2I1I4V0"/>
<feature type="domain" description="Membrane iron-sulfur containing protein FtrD-like" evidence="2">
    <location>
        <begin position="319"/>
        <end position="419"/>
    </location>
</feature>
<dbReference type="Pfam" id="PF10080">
    <property type="entry name" value="FtrD-like"/>
    <property type="match status" value="1"/>
</dbReference>
<organism evidence="3 4">
    <name type="scientific">Schaalia turicensis</name>
    <dbReference type="NCBI Taxonomy" id="131111"/>
    <lineage>
        <taxon>Bacteria</taxon>
        <taxon>Bacillati</taxon>
        <taxon>Actinomycetota</taxon>
        <taxon>Actinomycetes</taxon>
        <taxon>Actinomycetales</taxon>
        <taxon>Actinomycetaceae</taxon>
        <taxon>Schaalia</taxon>
    </lineage>
</organism>
<keyword evidence="1" id="KW-0472">Membrane</keyword>
<name>A0A2I1I4V0_9ACTO</name>
<dbReference type="EMBL" id="PKKJ01000006">
    <property type="protein sequence ID" value="PKY66140.1"/>
    <property type="molecule type" value="Genomic_DNA"/>
</dbReference>
<reference evidence="3 4" key="1">
    <citation type="submission" date="2017-12" db="EMBL/GenBank/DDBJ databases">
        <title>Phylogenetic diversity of female urinary microbiome.</title>
        <authorList>
            <person name="Thomas-White K."/>
            <person name="Wolfe A.J."/>
        </authorList>
    </citation>
    <scope>NUCLEOTIDE SEQUENCE [LARGE SCALE GENOMIC DNA]</scope>
    <source>
        <strain evidence="3 4">UMB0250</strain>
    </source>
</reference>
<dbReference type="RefSeq" id="WP_101628293.1">
    <property type="nucleotide sequence ID" value="NZ_PKKJ01000006.1"/>
</dbReference>
<keyword evidence="1" id="KW-1133">Transmembrane helix</keyword>
<comment type="caution">
    <text evidence="3">The sequence shown here is derived from an EMBL/GenBank/DDBJ whole genome shotgun (WGS) entry which is preliminary data.</text>
</comment>